<dbReference type="EMBL" id="ASWJ01000010">
    <property type="protein sequence ID" value="EOW80141.1"/>
    <property type="molecule type" value="Genomic_DNA"/>
</dbReference>
<sequence length="171" mass="19448">MGQSKSKLLTPIKNFQQKHPDLYEFILFNIMSNVATITNFIVLWIGTGILFTKLATIPFHWFIFNYDSKQGGLGGFLSFLLAYICAQIVNFIVQRKVVFSATVEIKKVLPWYILTVTVAGIISVWLPPYIIQQLTPVVGDFAATIANVVNIVIQVVINYPMMKFVIMRKDR</sequence>
<evidence type="ECO:0000313" key="3">
    <source>
        <dbReference type="Proteomes" id="UP000014113"/>
    </source>
</evidence>
<feature type="transmembrane region" description="Helical" evidence="1">
    <location>
        <begin position="141"/>
        <end position="161"/>
    </location>
</feature>
<dbReference type="RefSeq" id="WP_016184020.1">
    <property type="nucleotide sequence ID" value="NZ_JXKI01000027.1"/>
</dbReference>
<feature type="transmembrane region" description="Helical" evidence="1">
    <location>
        <begin position="21"/>
        <end position="51"/>
    </location>
</feature>
<dbReference type="STRING" id="1121865.OMW_01914"/>
<feature type="transmembrane region" description="Helical" evidence="1">
    <location>
        <begin position="71"/>
        <end position="93"/>
    </location>
</feature>
<gene>
    <name evidence="2" type="ORF">I568_02220</name>
</gene>
<accession>S0K3D8</accession>
<keyword evidence="1" id="KW-1133">Transmembrane helix</keyword>
<organism evidence="2 3">
    <name type="scientific">Enterococcus columbae DSM 7374 = ATCC 51263</name>
    <dbReference type="NCBI Taxonomy" id="1121865"/>
    <lineage>
        <taxon>Bacteria</taxon>
        <taxon>Bacillati</taxon>
        <taxon>Bacillota</taxon>
        <taxon>Bacilli</taxon>
        <taxon>Lactobacillales</taxon>
        <taxon>Enterococcaceae</taxon>
        <taxon>Enterococcus</taxon>
    </lineage>
</organism>
<feature type="transmembrane region" description="Helical" evidence="1">
    <location>
        <begin position="109"/>
        <end position="129"/>
    </location>
</feature>
<keyword evidence="1" id="KW-0472">Membrane</keyword>
<comment type="caution">
    <text evidence="2">The sequence shown here is derived from an EMBL/GenBank/DDBJ whole genome shotgun (WGS) entry which is preliminary data.</text>
</comment>
<dbReference type="AlphaFoldDB" id="S0K3D8"/>
<dbReference type="Proteomes" id="UP000014113">
    <property type="component" value="Unassembled WGS sequence"/>
</dbReference>
<dbReference type="PATRIC" id="fig|1121865.3.peg.1858"/>
<proteinExistence type="predicted"/>
<evidence type="ECO:0000313" key="2">
    <source>
        <dbReference type="EMBL" id="EOW80141.1"/>
    </source>
</evidence>
<keyword evidence="3" id="KW-1185">Reference proteome</keyword>
<dbReference type="eggNOG" id="ENOG5032YYJ">
    <property type="taxonomic scope" value="Bacteria"/>
</dbReference>
<protein>
    <submittedName>
        <fullName evidence="2">Uncharacterized protein</fullName>
    </submittedName>
</protein>
<keyword evidence="1" id="KW-0812">Transmembrane</keyword>
<evidence type="ECO:0000256" key="1">
    <source>
        <dbReference type="SAM" id="Phobius"/>
    </source>
</evidence>
<dbReference type="OrthoDB" id="3238560at2"/>
<name>S0K3D8_9ENTE</name>
<reference evidence="2 3" key="1">
    <citation type="submission" date="2013-03" db="EMBL/GenBank/DDBJ databases">
        <title>The Genome Sequence of Enterococcus columbae ATCC_51263 (PacBio/Illumina hybrid assembly).</title>
        <authorList>
            <consortium name="The Broad Institute Genomics Platform"/>
            <consortium name="The Broad Institute Genome Sequencing Center for Infectious Disease"/>
            <person name="Earl A."/>
            <person name="Russ C."/>
            <person name="Gilmore M."/>
            <person name="Surin D."/>
            <person name="Walker B."/>
            <person name="Young S."/>
            <person name="Zeng Q."/>
            <person name="Gargeya S."/>
            <person name="Fitzgerald M."/>
            <person name="Haas B."/>
            <person name="Abouelleil A."/>
            <person name="Allen A.W."/>
            <person name="Alvarado L."/>
            <person name="Arachchi H.M."/>
            <person name="Berlin A.M."/>
            <person name="Chapman S.B."/>
            <person name="Gainer-Dewar J."/>
            <person name="Goldberg J."/>
            <person name="Griggs A."/>
            <person name="Gujja S."/>
            <person name="Hansen M."/>
            <person name="Howarth C."/>
            <person name="Imamovic A."/>
            <person name="Ireland A."/>
            <person name="Larimer J."/>
            <person name="McCowan C."/>
            <person name="Murphy C."/>
            <person name="Pearson M."/>
            <person name="Poon T.W."/>
            <person name="Priest M."/>
            <person name="Roberts A."/>
            <person name="Saif S."/>
            <person name="Shea T."/>
            <person name="Sisk P."/>
            <person name="Sykes S."/>
            <person name="Wortman J."/>
            <person name="Nusbaum C."/>
            <person name="Birren B."/>
        </authorList>
    </citation>
    <scope>NUCLEOTIDE SEQUENCE [LARGE SCALE GENOMIC DNA]</scope>
    <source>
        <strain evidence="2 3">ATCC 51263</strain>
    </source>
</reference>